<evidence type="ECO:0000313" key="2">
    <source>
        <dbReference type="Proteomes" id="UP000184108"/>
    </source>
</evidence>
<name>A0A1M4WXJ6_9FLAO</name>
<accession>A0A1M4WXJ6</accession>
<proteinExistence type="predicted"/>
<dbReference type="RefSeq" id="WP_073171896.1">
    <property type="nucleotide sequence ID" value="NZ_FQVE01000001.1"/>
</dbReference>
<dbReference type="Proteomes" id="UP000184108">
    <property type="component" value="Unassembled WGS sequence"/>
</dbReference>
<dbReference type="EMBL" id="FQVE01000001">
    <property type="protein sequence ID" value="SHE85959.1"/>
    <property type="molecule type" value="Genomic_DNA"/>
</dbReference>
<evidence type="ECO:0000313" key="1">
    <source>
        <dbReference type="EMBL" id="SHE85959.1"/>
    </source>
</evidence>
<gene>
    <name evidence="1" type="ORF">SAMN02787073_1281</name>
</gene>
<dbReference type="AlphaFoldDB" id="A0A1M4WXJ6"/>
<organism evidence="1 2">
    <name type="scientific">Chryseobacterium vrystaatense</name>
    <dbReference type="NCBI Taxonomy" id="307480"/>
    <lineage>
        <taxon>Bacteria</taxon>
        <taxon>Pseudomonadati</taxon>
        <taxon>Bacteroidota</taxon>
        <taxon>Flavobacteriia</taxon>
        <taxon>Flavobacteriales</taxon>
        <taxon>Weeksellaceae</taxon>
        <taxon>Chryseobacterium group</taxon>
        <taxon>Chryseobacterium</taxon>
    </lineage>
</organism>
<sequence length="578" mass="63690">MNKFNTPAYQAEKDFKDQPDLKNKIENAWSNYVKYCTINSQMGNPWSSSYDHPRSWYYNPLVTPAIPAKNNTVPIQWGAFPNRINHYFSDLFAQKFGKGEAQDKLYELADIGSEAFSKKYAIELTVPKNPCDPNNTAKKPFGPAGPRGWQDEYCEWAVTRDASGDIIAVNFTHENPEYWFHMWKFSPDTVVSLYQQILNNPNVKKEDLYLLDSSNNPVIVRETGLPAYNPINKWNRGSSATETEGGAVHLTSPPNSLGAEIYLGAAATILRVVDGNVITDANTLVCAAQYGQIYRNSDPRIGQNVNSLVYINKLKVSLTNPIALYGQLPDFTQFQMPDSAEGYTIEDCYKIIRGTDINPGTTFYPNNMILHSRFEAPAGARFKLSDILVQGQPLKWGSQIANVFNVQLAGTGIPGGGDRPQEYPPVGNPAVTLPSIQYVLDHNLLLASLHNKLNTLSNLTSCTTQVEAGTTTKGIAVLASDANRETGFDFGAGISVSVKDFQDLGNDNQLFIIDITVDAAALLGEKPLALYNNTSDPKYNVSGVLEVVATGSLPQLNSLPNQTLLSDQQITQVQKLLK</sequence>
<protein>
    <submittedName>
        <fullName evidence="1">Uncharacterized protein</fullName>
    </submittedName>
</protein>
<reference evidence="2" key="1">
    <citation type="submission" date="2016-11" db="EMBL/GenBank/DDBJ databases">
        <authorList>
            <person name="Varghese N."/>
            <person name="Submissions S."/>
        </authorList>
    </citation>
    <scope>NUCLEOTIDE SEQUENCE [LARGE SCALE GENOMIC DNA]</scope>
    <source>
        <strain evidence="2">YR203</strain>
    </source>
</reference>